<evidence type="ECO:0000313" key="2">
    <source>
        <dbReference type="Proteomes" id="UP000534388"/>
    </source>
</evidence>
<dbReference type="EMBL" id="JACEZT010000021">
    <property type="protein sequence ID" value="MBA5639916.1"/>
    <property type="molecule type" value="Genomic_DNA"/>
</dbReference>
<dbReference type="RefSeq" id="WP_182166858.1">
    <property type="nucleotide sequence ID" value="NZ_JACEZT010000021.1"/>
</dbReference>
<dbReference type="AlphaFoldDB" id="A0A7W2EWK6"/>
<gene>
    <name evidence="1" type="ORF">H3H37_22920</name>
</gene>
<organism evidence="1 2">
    <name type="scientific">Rugamonas brunnea</name>
    <dbReference type="NCBI Taxonomy" id="2758569"/>
    <lineage>
        <taxon>Bacteria</taxon>
        <taxon>Pseudomonadati</taxon>
        <taxon>Pseudomonadota</taxon>
        <taxon>Betaproteobacteria</taxon>
        <taxon>Burkholderiales</taxon>
        <taxon>Oxalobacteraceae</taxon>
        <taxon>Telluria group</taxon>
        <taxon>Rugamonas</taxon>
    </lineage>
</organism>
<dbReference type="Proteomes" id="UP000534388">
    <property type="component" value="Unassembled WGS sequence"/>
</dbReference>
<sequence>MNAGRSETAVPPATHAELSNYLRLSGSTLTTTEAVARAIQHWIEVQNETVAPLQGYQWKCLFLPDQSRVRMHVGEAWHYAEVVGDELMYHGRAVSPRQLTMLIAGDGRNAWRDLWIRRPGEKNWTAASQLRRQLEQQAHRPPTSHMDAMRAVASTMSDTLKTALTLVQHASYHAQEQVERRLPKHRRQEDFMIDDCKAD</sequence>
<evidence type="ECO:0000313" key="1">
    <source>
        <dbReference type="EMBL" id="MBA5639916.1"/>
    </source>
</evidence>
<comment type="caution">
    <text evidence="1">The sequence shown here is derived from an EMBL/GenBank/DDBJ whole genome shotgun (WGS) entry which is preliminary data.</text>
</comment>
<reference evidence="1 2" key="1">
    <citation type="submission" date="2020-07" db="EMBL/GenBank/DDBJ databases">
        <title>Novel species isolated from subtropical streams in China.</title>
        <authorList>
            <person name="Lu H."/>
        </authorList>
    </citation>
    <scope>NUCLEOTIDE SEQUENCE [LARGE SCALE GENOMIC DNA]</scope>
    <source>
        <strain evidence="1 2">LX20W</strain>
    </source>
</reference>
<proteinExistence type="predicted"/>
<protein>
    <submittedName>
        <fullName evidence="1">Uncharacterized protein</fullName>
    </submittedName>
</protein>
<name>A0A7W2EWK6_9BURK</name>
<accession>A0A7W2EWK6</accession>
<keyword evidence="2" id="KW-1185">Reference proteome</keyword>